<dbReference type="RefSeq" id="XP_052129344.1">
    <property type="nucleotide sequence ID" value="XM_052273384.1"/>
</dbReference>
<reference evidence="4" key="1">
    <citation type="submission" date="2025-08" db="UniProtKB">
        <authorList>
            <consortium name="RefSeq"/>
        </authorList>
    </citation>
    <scope>IDENTIFICATION</scope>
    <source>
        <tissue evidence="4">Whole organism</tissue>
    </source>
</reference>
<name>A0A9C6XS97_FRAOC</name>
<proteinExistence type="predicted"/>
<feature type="compositionally biased region" description="Basic and acidic residues" evidence="2">
    <location>
        <begin position="199"/>
        <end position="208"/>
    </location>
</feature>
<feature type="compositionally biased region" description="Basic and acidic residues" evidence="2">
    <location>
        <begin position="721"/>
        <end position="737"/>
    </location>
</feature>
<evidence type="ECO:0000313" key="4">
    <source>
        <dbReference type="RefSeq" id="XP_052129344.1"/>
    </source>
</evidence>
<feature type="compositionally biased region" description="Polar residues" evidence="2">
    <location>
        <begin position="209"/>
        <end position="220"/>
    </location>
</feature>
<feature type="compositionally biased region" description="Basic and acidic residues" evidence="2">
    <location>
        <begin position="13"/>
        <end position="39"/>
    </location>
</feature>
<dbReference type="AlphaFoldDB" id="A0A9C6XS97"/>
<feature type="coiled-coil region" evidence="1">
    <location>
        <begin position="466"/>
        <end position="493"/>
    </location>
</feature>
<feature type="region of interest" description="Disordered" evidence="2">
    <location>
        <begin position="1"/>
        <end position="226"/>
    </location>
</feature>
<feature type="compositionally biased region" description="Low complexity" evidence="2">
    <location>
        <begin position="508"/>
        <end position="518"/>
    </location>
</feature>
<sequence length="757" mass="83150">MASEDSSKATSKATKENNEKSSVDLPKTEVSKQVPKDVKASTSASNAKEQEKSSAADPKTDVSKQVPKDVKASTSTSKSKEKKKSSAADPKTDVSKQVSKDVKASTATSNSKERKKSSAADPKTDVSKQVPKNVKASTSTSKSKEKKNSSAADPKTDVSKHVPKDVKASTSTSNVKEKKKSSAADPNTDNSKQVSLQKTRMDSEDSIFRSRSTTEPTKVLTTDLPRKETNDFVNDILMDRSKRKEQQGIKENTAVQMESFDLPLLPVSSNLKPGSINKFVQDMDSSNRKRKTPDNFDLDEDLSRRLPKSRCFDTDVKETSLSKNAEDAACAPFKPPPTLPCSINLNSTFSPSKPATESVIPPASYSGAAANGASGSSPVTVPAIESVIPPTDPPLDGEASGPVVNNGASGSSPVTVSTDKFWSEINQKNIVRLNRLFATEDFCEALGQEEVTQNWLFNSNTTGYEVQTLQNDMNELKDKVNQLIEDVHNMKEDIIKTILDAPNGISFRSSNRPSNSDESSQDKCKNASSSTVQMISFGNKQISSKELSKILRLEDTARHKIRSLLEKLYTESELAVMWLEQDKSKSRKIIESGVVAEITRQMNSKSNNRLIRTGEPARGYSFTVTDIRTYLSKVLHQTRSKCIGSKDNKVTNEESLGGGPDKDIKGHEDKDIDRIEDRDLEGDEDKEGNEDKIKGDDDKVKEMDEDKDKEDNEVSLEEYANEVRYEDNESEASHGENEIGLEEGENENSFDSSSIDE</sequence>
<feature type="compositionally biased region" description="Basic and acidic residues" evidence="2">
    <location>
        <begin position="116"/>
        <end position="126"/>
    </location>
</feature>
<protein>
    <submittedName>
        <fullName evidence="4">Pneumococcal serine-rich repeat protein-like</fullName>
    </submittedName>
</protein>
<dbReference type="Gene3D" id="1.20.5.190">
    <property type="match status" value="1"/>
</dbReference>
<keyword evidence="1" id="KW-0175">Coiled coil</keyword>
<evidence type="ECO:0000256" key="1">
    <source>
        <dbReference type="SAM" id="Coils"/>
    </source>
</evidence>
<evidence type="ECO:0000313" key="3">
    <source>
        <dbReference type="Proteomes" id="UP000504606"/>
    </source>
</evidence>
<feature type="compositionally biased region" description="Acidic residues" evidence="2">
    <location>
        <begin position="678"/>
        <end position="688"/>
    </location>
</feature>
<dbReference type="Proteomes" id="UP000504606">
    <property type="component" value="Unplaced"/>
</dbReference>
<feature type="compositionally biased region" description="Basic and acidic residues" evidence="2">
    <location>
        <begin position="142"/>
        <end position="167"/>
    </location>
</feature>
<dbReference type="GeneID" id="127750838"/>
<dbReference type="KEGG" id="foc:127750838"/>
<feature type="region of interest" description="Disordered" evidence="2">
    <location>
        <begin position="266"/>
        <end position="300"/>
    </location>
</feature>
<accession>A0A9C6XS97</accession>
<gene>
    <name evidence="4" type="primary">LOC127750838</name>
</gene>
<feature type="compositionally biased region" description="Basic and acidic residues" evidence="2">
    <location>
        <begin position="660"/>
        <end position="677"/>
    </location>
</feature>
<feature type="region of interest" description="Disordered" evidence="2">
    <location>
        <begin position="506"/>
        <end position="525"/>
    </location>
</feature>
<feature type="compositionally biased region" description="Basic and acidic residues" evidence="2">
    <location>
        <begin position="689"/>
        <end position="712"/>
    </location>
</feature>
<evidence type="ECO:0000256" key="2">
    <source>
        <dbReference type="SAM" id="MobiDB-lite"/>
    </source>
</evidence>
<feature type="compositionally biased region" description="Low complexity" evidence="2">
    <location>
        <begin position="132"/>
        <end position="141"/>
    </location>
</feature>
<feature type="compositionally biased region" description="Polar residues" evidence="2">
    <location>
        <begin position="184"/>
        <end position="198"/>
    </location>
</feature>
<organism evidence="3 4">
    <name type="scientific">Frankliniella occidentalis</name>
    <name type="common">Western flower thrips</name>
    <name type="synonym">Euthrips occidentalis</name>
    <dbReference type="NCBI Taxonomy" id="133901"/>
    <lineage>
        <taxon>Eukaryota</taxon>
        <taxon>Metazoa</taxon>
        <taxon>Ecdysozoa</taxon>
        <taxon>Arthropoda</taxon>
        <taxon>Hexapoda</taxon>
        <taxon>Insecta</taxon>
        <taxon>Pterygota</taxon>
        <taxon>Neoptera</taxon>
        <taxon>Paraneoptera</taxon>
        <taxon>Thysanoptera</taxon>
        <taxon>Terebrantia</taxon>
        <taxon>Thripoidea</taxon>
        <taxon>Thripidae</taxon>
        <taxon>Frankliniella</taxon>
    </lineage>
</organism>
<feature type="region of interest" description="Disordered" evidence="2">
    <location>
        <begin position="646"/>
        <end position="757"/>
    </location>
</feature>
<feature type="compositionally biased region" description="Acidic residues" evidence="2">
    <location>
        <begin position="739"/>
        <end position="757"/>
    </location>
</feature>
<feature type="compositionally biased region" description="Basic and acidic residues" evidence="2">
    <location>
        <begin position="48"/>
        <end position="71"/>
    </location>
</feature>
<keyword evidence="3" id="KW-1185">Reference proteome</keyword>
<feature type="compositionally biased region" description="Basic and acidic residues" evidence="2">
    <location>
        <begin position="84"/>
        <end position="103"/>
    </location>
</feature>